<dbReference type="SMART" id="SM00812">
    <property type="entry name" value="Alpha_L_fucos"/>
    <property type="match status" value="1"/>
</dbReference>
<dbReference type="SUPFAM" id="SSF51445">
    <property type="entry name" value="(Trans)glycosidases"/>
    <property type="match status" value="1"/>
</dbReference>
<dbReference type="InterPro" id="IPR000933">
    <property type="entry name" value="Glyco_hydro_29"/>
</dbReference>
<proteinExistence type="inferred from homology"/>
<dbReference type="AlphaFoldDB" id="A0A381PNG6"/>
<evidence type="ECO:0000256" key="1">
    <source>
        <dbReference type="ARBA" id="ARBA00007951"/>
    </source>
</evidence>
<evidence type="ECO:0000256" key="5">
    <source>
        <dbReference type="ARBA" id="ARBA00023295"/>
    </source>
</evidence>
<evidence type="ECO:0000313" key="7">
    <source>
        <dbReference type="EMBL" id="SUZ68154.1"/>
    </source>
</evidence>
<dbReference type="Gene3D" id="3.20.20.80">
    <property type="entry name" value="Glycosidases"/>
    <property type="match status" value="1"/>
</dbReference>
<organism evidence="7">
    <name type="scientific">marine metagenome</name>
    <dbReference type="NCBI Taxonomy" id="408172"/>
    <lineage>
        <taxon>unclassified sequences</taxon>
        <taxon>metagenomes</taxon>
        <taxon>ecological metagenomes</taxon>
    </lineage>
</organism>
<feature type="domain" description="Glycoside hydrolase family 29 N-terminal" evidence="6">
    <location>
        <begin position="8"/>
        <end position="307"/>
    </location>
</feature>
<comment type="similarity">
    <text evidence="1">Belongs to the glycosyl hydrolase 29 family.</text>
</comment>
<dbReference type="GO" id="GO:0006004">
    <property type="term" value="P:fucose metabolic process"/>
    <property type="evidence" value="ECO:0007669"/>
    <property type="project" value="TreeGrafter"/>
</dbReference>
<dbReference type="EMBL" id="UINC01001031">
    <property type="protein sequence ID" value="SUZ68154.1"/>
    <property type="molecule type" value="Genomic_DNA"/>
</dbReference>
<keyword evidence="4" id="KW-0378">Hydrolase</keyword>
<name>A0A381PNG6_9ZZZZ</name>
<evidence type="ECO:0000256" key="2">
    <source>
        <dbReference type="ARBA" id="ARBA00012662"/>
    </source>
</evidence>
<sequence length="442" mass="51100">MEYYAFIHFNMNTFTNKEWGYGDESPATFNPIELDTDQWARIIKEAGMKGIILTAKHHDGFCLWPSTLTEHSVKNSSWREGKGDLINELSLSCEKYDLKLGIYLSPWDRNHYAYGKPEYINYFRGQLKELLSNYGQIFEVWFDGANGGDGYYGGANEIRHVDKKTYYDWTNTYKIIRELQPNAVIFSDAGPDIRWVGNEKGYANETTWSNLYRDSVYAGMPDFHRFSSGQEEGTHWIPTETDVSIRPGWYYHPEQDDQVKSLKKLIDIYFNSVGLNSALLLNIPVDFRGLIHENDALQLKKLSNFLKSTFSQNLAKKSSINVNSSKKKYPIENANDDNEETYWTTNDGIIEATLKLSFKKPVLANVFKISEFIPLGQRIKKFRFEIKSNHKWEIIKEGSTIGNKRLIRFKTCKIDAIRFSILDSKSSPIISELGLYKAPDYK</sequence>
<dbReference type="PANTHER" id="PTHR10030:SF37">
    <property type="entry name" value="ALPHA-L-FUCOSIDASE-RELATED"/>
    <property type="match status" value="1"/>
</dbReference>
<dbReference type="InterPro" id="IPR057739">
    <property type="entry name" value="Glyco_hydro_29_N"/>
</dbReference>
<dbReference type="GO" id="GO:0016139">
    <property type="term" value="P:glycoside catabolic process"/>
    <property type="evidence" value="ECO:0007669"/>
    <property type="project" value="TreeGrafter"/>
</dbReference>
<dbReference type="InterPro" id="IPR008979">
    <property type="entry name" value="Galactose-bd-like_sf"/>
</dbReference>
<evidence type="ECO:0000256" key="3">
    <source>
        <dbReference type="ARBA" id="ARBA00022729"/>
    </source>
</evidence>
<keyword evidence="3" id="KW-0732">Signal</keyword>
<accession>A0A381PNG6</accession>
<dbReference type="InterPro" id="IPR017853">
    <property type="entry name" value="GH"/>
</dbReference>
<evidence type="ECO:0000259" key="6">
    <source>
        <dbReference type="Pfam" id="PF01120"/>
    </source>
</evidence>
<dbReference type="Gene3D" id="2.60.120.260">
    <property type="entry name" value="Galactose-binding domain-like"/>
    <property type="match status" value="1"/>
</dbReference>
<gene>
    <name evidence="7" type="ORF">METZ01_LOCUS21008</name>
</gene>
<protein>
    <recommendedName>
        <fullName evidence="2">alpha-L-fucosidase</fullName>
        <ecNumber evidence="2">3.2.1.51</ecNumber>
    </recommendedName>
</protein>
<reference evidence="7" key="1">
    <citation type="submission" date="2018-05" db="EMBL/GenBank/DDBJ databases">
        <authorList>
            <person name="Lanie J.A."/>
            <person name="Ng W.-L."/>
            <person name="Kazmierczak K.M."/>
            <person name="Andrzejewski T.M."/>
            <person name="Davidsen T.M."/>
            <person name="Wayne K.J."/>
            <person name="Tettelin H."/>
            <person name="Glass J.I."/>
            <person name="Rusch D."/>
            <person name="Podicherti R."/>
            <person name="Tsui H.-C.T."/>
            <person name="Winkler M.E."/>
        </authorList>
    </citation>
    <scope>NUCLEOTIDE SEQUENCE</scope>
</reference>
<dbReference type="Pfam" id="PF01120">
    <property type="entry name" value="Alpha_L_fucos"/>
    <property type="match status" value="1"/>
</dbReference>
<evidence type="ECO:0000256" key="4">
    <source>
        <dbReference type="ARBA" id="ARBA00022801"/>
    </source>
</evidence>
<dbReference type="EC" id="3.2.1.51" evidence="2"/>
<dbReference type="SUPFAM" id="SSF49785">
    <property type="entry name" value="Galactose-binding domain-like"/>
    <property type="match status" value="1"/>
</dbReference>
<dbReference type="PANTHER" id="PTHR10030">
    <property type="entry name" value="ALPHA-L-FUCOSIDASE"/>
    <property type="match status" value="1"/>
</dbReference>
<dbReference type="GO" id="GO:0005764">
    <property type="term" value="C:lysosome"/>
    <property type="evidence" value="ECO:0007669"/>
    <property type="project" value="TreeGrafter"/>
</dbReference>
<dbReference type="GO" id="GO:0004560">
    <property type="term" value="F:alpha-L-fucosidase activity"/>
    <property type="evidence" value="ECO:0007669"/>
    <property type="project" value="InterPro"/>
</dbReference>
<dbReference type="FunFam" id="3.20.20.80:FF:000052">
    <property type="entry name" value="Putative alpha-L-fucosidase 1"/>
    <property type="match status" value="1"/>
</dbReference>
<keyword evidence="5" id="KW-0326">Glycosidase</keyword>